<evidence type="ECO:0000256" key="2">
    <source>
        <dbReference type="ARBA" id="ARBA00007639"/>
    </source>
</evidence>
<comment type="subcellular location">
    <subcellularLocation>
        <location evidence="1">Periplasm</location>
    </subcellularLocation>
</comment>
<dbReference type="AlphaFoldDB" id="A0A1G6DYD2"/>
<evidence type="ECO:0000256" key="1">
    <source>
        <dbReference type="ARBA" id="ARBA00004418"/>
    </source>
</evidence>
<accession>A0A1G6DYD2</accession>
<evidence type="ECO:0000313" key="6">
    <source>
        <dbReference type="Proteomes" id="UP000199071"/>
    </source>
</evidence>
<reference evidence="5 6" key="1">
    <citation type="submission" date="2016-10" db="EMBL/GenBank/DDBJ databases">
        <authorList>
            <person name="de Groot N.N."/>
        </authorList>
    </citation>
    <scope>NUCLEOTIDE SEQUENCE [LARGE SCALE GENOMIC DNA]</scope>
    <source>
        <strain evidence="5 6">ATCC 35022</strain>
    </source>
</reference>
<evidence type="ECO:0000313" key="5">
    <source>
        <dbReference type="EMBL" id="SDB50197.1"/>
    </source>
</evidence>
<dbReference type="GO" id="GO:0030288">
    <property type="term" value="C:outer membrane-bounded periplasmic space"/>
    <property type="evidence" value="ECO:0007669"/>
    <property type="project" value="TreeGrafter"/>
</dbReference>
<feature type="domain" description="Periplasmic binding protein" evidence="4">
    <location>
        <begin position="48"/>
        <end position="300"/>
    </location>
</feature>
<dbReference type="PANTHER" id="PTHR30036">
    <property type="entry name" value="D-XYLOSE-BINDING PERIPLASMIC PROTEIN"/>
    <property type="match status" value="1"/>
</dbReference>
<proteinExistence type="inferred from homology"/>
<dbReference type="InterPro" id="IPR028082">
    <property type="entry name" value="Peripla_BP_I"/>
</dbReference>
<evidence type="ECO:0000256" key="3">
    <source>
        <dbReference type="SAM" id="SignalP"/>
    </source>
</evidence>
<evidence type="ECO:0000259" key="4">
    <source>
        <dbReference type="Pfam" id="PF13407"/>
    </source>
</evidence>
<dbReference type="OrthoDB" id="257716at2"/>
<sequence>MIRNSLSRALRTSAAVALTVFAVGAASSASAEALRDDWCKDVHIRFFVGGAEGDGFGTIVYNGAKQAQHDTGAQVDFVFSGWQSEKMVQQLREAVASAPDGIAMMGHPGPASIEPLAEDAAKSGILMMYQNVDVPTVRAKFGGGYIGANLEPQGRALGAEAVRMSGIGAGDKAIVVADWAQENRVIRELGTVAALEEAGVEVIKLTTTPEMAGDPNLAIPVISAGLLANPDVKLIAYPGGQMLGNAPTYMESVDKKPGDIFNIGFDTSPQIVDAFEKGWVQLTSDQQPFLQGYLPILSLCQQKVYGLGAMNVDTGAGFVNGDNYGTVADLAKEGLR</sequence>
<protein>
    <submittedName>
        <fullName evidence="5">Simple sugar transport system substrate-binding protein</fullName>
    </submittedName>
</protein>
<dbReference type="Pfam" id="PF13407">
    <property type="entry name" value="Peripla_BP_4"/>
    <property type="match status" value="1"/>
</dbReference>
<feature type="chain" id="PRO_5011740925" evidence="3">
    <location>
        <begin position="32"/>
        <end position="336"/>
    </location>
</feature>
<keyword evidence="3" id="KW-0732">Signal</keyword>
<dbReference type="PANTHER" id="PTHR30036:SF7">
    <property type="entry name" value="ABC TRANSPORTER PERIPLASMIC-BINDING PROTEIN YPHF"/>
    <property type="match status" value="1"/>
</dbReference>
<dbReference type="InterPro" id="IPR025997">
    <property type="entry name" value="SBP_2_dom"/>
</dbReference>
<name>A0A1G6DYD2_9HYPH</name>
<keyword evidence="5" id="KW-0762">Sugar transport</keyword>
<dbReference type="Proteomes" id="UP000199071">
    <property type="component" value="Unassembled WGS sequence"/>
</dbReference>
<keyword evidence="6" id="KW-1185">Reference proteome</keyword>
<dbReference type="GO" id="GO:0030246">
    <property type="term" value="F:carbohydrate binding"/>
    <property type="evidence" value="ECO:0007669"/>
    <property type="project" value="TreeGrafter"/>
</dbReference>
<organism evidence="5 6">
    <name type="scientific">Bauldia litoralis</name>
    <dbReference type="NCBI Taxonomy" id="665467"/>
    <lineage>
        <taxon>Bacteria</taxon>
        <taxon>Pseudomonadati</taxon>
        <taxon>Pseudomonadota</taxon>
        <taxon>Alphaproteobacteria</taxon>
        <taxon>Hyphomicrobiales</taxon>
        <taxon>Kaistiaceae</taxon>
        <taxon>Bauldia</taxon>
    </lineage>
</organism>
<dbReference type="EMBL" id="FMXQ01000009">
    <property type="protein sequence ID" value="SDB50197.1"/>
    <property type="molecule type" value="Genomic_DNA"/>
</dbReference>
<dbReference type="SUPFAM" id="SSF53822">
    <property type="entry name" value="Periplasmic binding protein-like I"/>
    <property type="match status" value="1"/>
</dbReference>
<feature type="signal peptide" evidence="3">
    <location>
        <begin position="1"/>
        <end position="31"/>
    </location>
</feature>
<gene>
    <name evidence="5" type="ORF">SAMN02982931_03890</name>
</gene>
<comment type="similarity">
    <text evidence="2">Belongs to the bacterial solute-binding protein 2 family.</text>
</comment>
<dbReference type="Gene3D" id="3.40.50.2300">
    <property type="match status" value="2"/>
</dbReference>
<dbReference type="RefSeq" id="WP_090879317.1">
    <property type="nucleotide sequence ID" value="NZ_FMXQ01000009.1"/>
</dbReference>
<dbReference type="InterPro" id="IPR050555">
    <property type="entry name" value="Bact_Solute-Bind_Prot2"/>
</dbReference>
<keyword evidence="5" id="KW-0813">Transport</keyword>
<dbReference type="STRING" id="665467.SAMN02982931_03890"/>